<keyword evidence="3" id="KW-1185">Reference proteome</keyword>
<proteinExistence type="predicted"/>
<gene>
    <name evidence="2" type="ORF">Pfra01_000975400</name>
</gene>
<dbReference type="AlphaFoldDB" id="A0A9W6XD16"/>
<feature type="region of interest" description="Disordered" evidence="1">
    <location>
        <begin position="1"/>
        <end position="32"/>
    </location>
</feature>
<sequence length="147" mass="15662">MRASSLPVTCSPVSVTSTTVESSTTDATEQGSGVRVAIMDVTDQAGRCALDTTPQDSVTNDAIPDRSEGGENPSDAEEAKREIDDPLNQLECVVDLDVFDSDNFMAGLRKERLFVPTPEDDVNMVATADLSGSESDADDEDVTADNW</sequence>
<name>A0A9W6XD16_9STRA</name>
<feature type="region of interest" description="Disordered" evidence="1">
    <location>
        <begin position="47"/>
        <end position="87"/>
    </location>
</feature>
<feature type="compositionally biased region" description="Low complexity" evidence="1">
    <location>
        <begin position="1"/>
        <end position="28"/>
    </location>
</feature>
<evidence type="ECO:0000256" key="1">
    <source>
        <dbReference type="SAM" id="MobiDB-lite"/>
    </source>
</evidence>
<dbReference type="EMBL" id="BSXT01000910">
    <property type="protein sequence ID" value="GMF36097.1"/>
    <property type="molecule type" value="Genomic_DNA"/>
</dbReference>
<organism evidence="2 3">
    <name type="scientific">Phytophthora fragariaefolia</name>
    <dbReference type="NCBI Taxonomy" id="1490495"/>
    <lineage>
        <taxon>Eukaryota</taxon>
        <taxon>Sar</taxon>
        <taxon>Stramenopiles</taxon>
        <taxon>Oomycota</taxon>
        <taxon>Peronosporomycetes</taxon>
        <taxon>Peronosporales</taxon>
        <taxon>Peronosporaceae</taxon>
        <taxon>Phytophthora</taxon>
    </lineage>
</organism>
<protein>
    <submittedName>
        <fullName evidence="2">Unnamed protein product</fullName>
    </submittedName>
</protein>
<dbReference type="OrthoDB" id="145525at2759"/>
<feature type="compositionally biased region" description="Acidic residues" evidence="1">
    <location>
        <begin position="135"/>
        <end position="147"/>
    </location>
</feature>
<accession>A0A9W6XD16</accession>
<feature type="region of interest" description="Disordered" evidence="1">
    <location>
        <begin position="127"/>
        <end position="147"/>
    </location>
</feature>
<dbReference type="Proteomes" id="UP001165121">
    <property type="component" value="Unassembled WGS sequence"/>
</dbReference>
<comment type="caution">
    <text evidence="2">The sequence shown here is derived from an EMBL/GenBank/DDBJ whole genome shotgun (WGS) entry which is preliminary data.</text>
</comment>
<evidence type="ECO:0000313" key="2">
    <source>
        <dbReference type="EMBL" id="GMF36097.1"/>
    </source>
</evidence>
<evidence type="ECO:0000313" key="3">
    <source>
        <dbReference type="Proteomes" id="UP001165121"/>
    </source>
</evidence>
<reference evidence="2" key="1">
    <citation type="submission" date="2023-04" db="EMBL/GenBank/DDBJ databases">
        <title>Phytophthora fragariaefolia NBRC 109709.</title>
        <authorList>
            <person name="Ichikawa N."/>
            <person name="Sato H."/>
            <person name="Tonouchi N."/>
        </authorList>
    </citation>
    <scope>NUCLEOTIDE SEQUENCE</scope>
    <source>
        <strain evidence="2">NBRC 109709</strain>
    </source>
</reference>